<keyword evidence="8" id="KW-1133">Transmembrane helix</keyword>
<evidence type="ECO:0000256" key="7">
    <source>
        <dbReference type="ARBA" id="ARBA00022968"/>
    </source>
</evidence>
<evidence type="ECO:0000256" key="5">
    <source>
        <dbReference type="ARBA" id="ARBA00022692"/>
    </source>
</evidence>
<protein>
    <recommendedName>
        <fullName evidence="3 17">Galactosylgalactosylxylosylprotein 3-beta-glucuronosyltransferase</fullName>
        <ecNumber evidence="3 17">2.4.1.135</ecNumber>
    </recommendedName>
</protein>
<dbReference type="GO" id="GO:0005975">
    <property type="term" value="P:carbohydrate metabolic process"/>
    <property type="evidence" value="ECO:0007669"/>
    <property type="project" value="TreeGrafter"/>
</dbReference>
<dbReference type="InterPro" id="IPR029044">
    <property type="entry name" value="Nucleotide-diphossugar_trans"/>
</dbReference>
<feature type="site" description="Interaction with galactose moiety of substrate glycoprotein" evidence="16">
    <location>
        <position position="202"/>
    </location>
</feature>
<proteinExistence type="inferred from homology"/>
<dbReference type="FunFam" id="3.90.550.10:FF:000044">
    <property type="entry name" value="Galactosylgalactosylxylosylprotein 3-beta-glucuronosyltransferase"/>
    <property type="match status" value="1"/>
</dbReference>
<dbReference type="CDD" id="cd00218">
    <property type="entry name" value="GlcAT-I"/>
    <property type="match status" value="1"/>
</dbReference>
<dbReference type="SUPFAM" id="SSF53448">
    <property type="entry name" value="Nucleotide-diphospho-sugar transferases"/>
    <property type="match status" value="1"/>
</dbReference>
<evidence type="ECO:0000256" key="10">
    <source>
        <dbReference type="ARBA" id="ARBA00023180"/>
    </source>
</evidence>
<feature type="active site" description="Proton donor/acceptor" evidence="13">
    <location>
        <position position="258"/>
    </location>
</feature>
<dbReference type="STRING" id="131310.A0A0N4ZWN8"/>
<feature type="coiled-coil region" evidence="18">
    <location>
        <begin position="12"/>
        <end position="46"/>
    </location>
</feature>
<keyword evidence="5" id="KW-0812">Transmembrane</keyword>
<keyword evidence="9" id="KW-0472">Membrane</keyword>
<evidence type="ECO:0000256" key="16">
    <source>
        <dbReference type="PIRSR" id="PIRSR605027-4"/>
    </source>
</evidence>
<dbReference type="EC" id="2.4.1.135" evidence="3 17"/>
<feature type="binding site" evidence="14">
    <location>
        <begin position="286"/>
        <end position="288"/>
    </location>
    <ligand>
        <name>UDP-alpha-D-glucuronate</name>
        <dbReference type="ChEBI" id="CHEBI:58052"/>
    </ligand>
</feature>
<dbReference type="PANTHER" id="PTHR10896:SF65">
    <property type="entry name" value="GALACTOSYLGALACTOSYLXYLOSYLPROTEIN 3-BETA-GLUCURONOSYLTRANSFERASE 3"/>
    <property type="match status" value="1"/>
</dbReference>
<reference evidence="20" key="1">
    <citation type="submission" date="2017-02" db="UniProtKB">
        <authorList>
            <consortium name="WormBaseParasite"/>
        </authorList>
    </citation>
    <scope>IDENTIFICATION</scope>
</reference>
<dbReference type="Pfam" id="PF03360">
    <property type="entry name" value="Glyco_transf_43"/>
    <property type="match status" value="1"/>
</dbReference>
<keyword evidence="7 17" id="KW-0735">Signal-anchor</keyword>
<feature type="binding site" evidence="14">
    <location>
        <position position="98"/>
    </location>
    <ligand>
        <name>UDP-alpha-D-glucuronate</name>
        <dbReference type="ChEBI" id="CHEBI:58052"/>
    </ligand>
</feature>
<keyword evidence="4 17" id="KW-0808">Transferase</keyword>
<feature type="binding site" evidence="14">
    <location>
        <begin position="67"/>
        <end position="69"/>
    </location>
    <ligand>
        <name>UDP-alpha-D-glucuronate</name>
        <dbReference type="ChEBI" id="CHEBI:58052"/>
    </ligand>
</feature>
<dbReference type="UniPathway" id="UPA00378"/>
<evidence type="ECO:0000256" key="18">
    <source>
        <dbReference type="SAM" id="Coils"/>
    </source>
</evidence>
<comment type="cofactor">
    <cofactor evidence="15 17">
        <name>Mn(2+)</name>
        <dbReference type="ChEBI" id="CHEBI:29035"/>
    </cofactor>
</comment>
<keyword evidence="10" id="KW-0325">Glycoprotein</keyword>
<keyword evidence="19" id="KW-1185">Reference proteome</keyword>
<keyword evidence="6 15" id="KW-0479">Metal-binding</keyword>
<keyword evidence="18" id="KW-0175">Coiled coil</keyword>
<dbReference type="PANTHER" id="PTHR10896">
    <property type="entry name" value="GALACTOSYLGALACTOSYLXYLOSYLPROTEIN 3-BETA-GLUCURONOSYLTRANSFERASE BETA-1,3-GLUCURONYLTRANSFERASE"/>
    <property type="match status" value="1"/>
</dbReference>
<evidence type="ECO:0000256" key="14">
    <source>
        <dbReference type="PIRSR" id="PIRSR605027-2"/>
    </source>
</evidence>
<evidence type="ECO:0000256" key="9">
    <source>
        <dbReference type="ARBA" id="ARBA00023136"/>
    </source>
</evidence>
<evidence type="ECO:0000256" key="1">
    <source>
        <dbReference type="ARBA" id="ARBA00004606"/>
    </source>
</evidence>
<dbReference type="GO" id="GO:0050650">
    <property type="term" value="P:chondroitin sulfate proteoglycan biosynthetic process"/>
    <property type="evidence" value="ECO:0007669"/>
    <property type="project" value="TreeGrafter"/>
</dbReference>
<evidence type="ECO:0000256" key="15">
    <source>
        <dbReference type="PIRSR" id="PIRSR605027-3"/>
    </source>
</evidence>
<feature type="binding site" evidence="15">
    <location>
        <position position="171"/>
    </location>
    <ligand>
        <name>Mn(2+)</name>
        <dbReference type="ChEBI" id="CHEBI:29035"/>
    </ligand>
</feature>
<name>A0A0N4ZWN8_PARTI</name>
<accession>A0A0N4ZWN8</accession>
<dbReference type="GO" id="GO:0046872">
    <property type="term" value="F:metal ion binding"/>
    <property type="evidence" value="ECO:0007669"/>
    <property type="project" value="UniProtKB-KW"/>
</dbReference>
<feature type="binding site" evidence="14">
    <location>
        <position position="141"/>
    </location>
    <ligand>
        <name>UDP-alpha-D-glucuronate</name>
        <dbReference type="ChEBI" id="CHEBI:58052"/>
    </ligand>
</feature>
<evidence type="ECO:0000256" key="8">
    <source>
        <dbReference type="ARBA" id="ARBA00022989"/>
    </source>
</evidence>
<evidence type="ECO:0000256" key="12">
    <source>
        <dbReference type="ARBA" id="ARBA00047979"/>
    </source>
</evidence>
<dbReference type="Gene3D" id="3.90.550.10">
    <property type="entry name" value="Spore Coat Polysaccharide Biosynthesis Protein SpsA, Chain A"/>
    <property type="match status" value="1"/>
</dbReference>
<comment type="subcellular location">
    <subcellularLocation>
        <location evidence="17">Golgi apparatus membrane</location>
        <topology evidence="17">Single-pass type II membrane protein</topology>
    </subcellularLocation>
    <subcellularLocation>
        <location evidence="1">Membrane</location>
        <topology evidence="1">Single-pass type II membrane protein</topology>
    </subcellularLocation>
</comment>
<dbReference type="Proteomes" id="UP000038045">
    <property type="component" value="Unplaced"/>
</dbReference>
<comment type="catalytic activity">
    <reaction evidence="12 17">
        <text>3-O-(beta-D-galactosyl-(1-&gt;3)-beta-D-galactosyl-(1-&gt;4)-beta-D-xylosyl)-L-seryl-[protein] + UDP-alpha-D-glucuronate = 3-O-(beta-D-GlcA-(1-&gt;3)-beta-D-Gal-(1-&gt;3)-beta-D-Gal-(1-&gt;4)-beta-D-Xyl)-L-seryl-[protein] + UDP + H(+)</text>
        <dbReference type="Rhea" id="RHEA:24168"/>
        <dbReference type="Rhea" id="RHEA-COMP:12571"/>
        <dbReference type="Rhea" id="RHEA-COMP:12573"/>
        <dbReference type="ChEBI" id="CHEBI:15378"/>
        <dbReference type="ChEBI" id="CHEBI:58052"/>
        <dbReference type="ChEBI" id="CHEBI:58223"/>
        <dbReference type="ChEBI" id="CHEBI:132090"/>
        <dbReference type="ChEBI" id="CHEBI:132093"/>
        <dbReference type="EC" id="2.4.1.135"/>
    </reaction>
</comment>
<evidence type="ECO:0000313" key="20">
    <source>
        <dbReference type="WBParaSite" id="PTRK_0001310400.1"/>
    </source>
</evidence>
<dbReference type="WBParaSite" id="PTRK_0001310400.1">
    <property type="protein sequence ID" value="PTRK_0001310400.1"/>
    <property type="gene ID" value="PTRK_0001310400"/>
</dbReference>
<feature type="site" description="Interaction with galactose moiety of substrate glycoprotein" evidence="16">
    <location>
        <position position="296"/>
    </location>
</feature>
<dbReference type="GO" id="GO:0015018">
    <property type="term" value="F:galactosylgalactosylxylosylprotein 3-beta-glucuronosyltransferase activity"/>
    <property type="evidence" value="ECO:0007669"/>
    <property type="project" value="UniProtKB-UniRule"/>
</dbReference>
<comment type="similarity">
    <text evidence="2 17">Belongs to the glycosyltransferase 43 family.</text>
</comment>
<dbReference type="AlphaFoldDB" id="A0A0N4ZWN8"/>
<evidence type="ECO:0000256" key="2">
    <source>
        <dbReference type="ARBA" id="ARBA00007706"/>
    </source>
</evidence>
<feature type="binding site" evidence="14">
    <location>
        <position position="146"/>
    </location>
    <ligand>
        <name>UDP-alpha-D-glucuronate</name>
        <dbReference type="ChEBI" id="CHEBI:58052"/>
    </ligand>
</feature>
<evidence type="ECO:0000256" key="4">
    <source>
        <dbReference type="ARBA" id="ARBA00022679"/>
    </source>
</evidence>
<keyword evidence="11 15" id="KW-0464">Manganese</keyword>
<evidence type="ECO:0000256" key="6">
    <source>
        <dbReference type="ARBA" id="ARBA00022723"/>
    </source>
</evidence>
<evidence type="ECO:0000256" key="11">
    <source>
        <dbReference type="ARBA" id="ARBA00023211"/>
    </source>
</evidence>
<sequence length="318" mass="37223">MKATKLELDEKIHYLEKKHQNAILELKKIEMEKARLEHELKFSEARFRHYQLTKDKSKNVRIIFITPTYKRFTQKADLVRLSQTLINVPNILWIVVEDADEKNENIYKFLNNSAIPFAHLCSKTPENKKLHENDPNWLIARGVKQRNEALKWIRVNLINHKNAVIYFGDDDNTYDLKLFNEMRTIKKVGIWPVGIVGGLIVEGPLISQINGSVIGFNSIWKPERTFPIDMAAFAFNISLLHDFPNAQFMYNVPRGYQESHILSSFNISLNDLEPKANMCRNVYVWHTRTEKVSINQKDRIKFNKGYGITKLEEDALFF</sequence>
<comment type="pathway">
    <text evidence="17">Protein modification; protein glycosylation.</text>
</comment>
<organism evidence="19 20">
    <name type="scientific">Parastrongyloides trichosuri</name>
    <name type="common">Possum-specific nematode worm</name>
    <dbReference type="NCBI Taxonomy" id="131310"/>
    <lineage>
        <taxon>Eukaryota</taxon>
        <taxon>Metazoa</taxon>
        <taxon>Ecdysozoa</taxon>
        <taxon>Nematoda</taxon>
        <taxon>Chromadorea</taxon>
        <taxon>Rhabditida</taxon>
        <taxon>Tylenchina</taxon>
        <taxon>Panagrolaimomorpha</taxon>
        <taxon>Strongyloidoidea</taxon>
        <taxon>Strongyloididae</taxon>
        <taxon>Parastrongyloides</taxon>
    </lineage>
</organism>
<evidence type="ECO:0000256" key="17">
    <source>
        <dbReference type="RuleBase" id="RU363127"/>
    </source>
</evidence>
<evidence type="ECO:0000313" key="19">
    <source>
        <dbReference type="Proteomes" id="UP000038045"/>
    </source>
</evidence>
<evidence type="ECO:0000256" key="13">
    <source>
        <dbReference type="PIRSR" id="PIRSR605027-1"/>
    </source>
</evidence>
<feature type="binding site" evidence="14">
    <location>
        <begin position="169"/>
        <end position="171"/>
    </location>
    <ligand>
        <name>UDP-alpha-D-glucuronate</name>
        <dbReference type="ChEBI" id="CHEBI:58052"/>
    </ligand>
</feature>
<dbReference type="GO" id="GO:0000139">
    <property type="term" value="C:Golgi membrane"/>
    <property type="evidence" value="ECO:0007669"/>
    <property type="project" value="UniProtKB-SubCell"/>
</dbReference>
<dbReference type="InterPro" id="IPR005027">
    <property type="entry name" value="Glyco_trans_43"/>
</dbReference>
<evidence type="ECO:0000256" key="3">
    <source>
        <dbReference type="ARBA" id="ARBA00012641"/>
    </source>
</evidence>
<keyword evidence="17" id="KW-0333">Golgi apparatus</keyword>